<feature type="coiled-coil region" evidence="3">
    <location>
        <begin position="7"/>
        <end position="41"/>
    </location>
</feature>
<proteinExistence type="inferred from homology"/>
<evidence type="ECO:0000256" key="2">
    <source>
        <dbReference type="ARBA" id="ARBA00025794"/>
    </source>
</evidence>
<comment type="similarity">
    <text evidence="2">Belongs to the SEC2 family.</text>
</comment>
<dbReference type="CDD" id="cd21044">
    <property type="entry name" value="Rab11BD_RAB3IP_like"/>
    <property type="match status" value="1"/>
</dbReference>
<dbReference type="PANTHER" id="PTHR14430:SF0">
    <property type="entry name" value="SEC2P DOMAIN-CONTAINING PROTEIN"/>
    <property type="match status" value="1"/>
</dbReference>
<keyword evidence="1 3" id="KW-0175">Coiled coil</keyword>
<feature type="compositionally biased region" description="Low complexity" evidence="4">
    <location>
        <begin position="130"/>
        <end position="143"/>
    </location>
</feature>
<evidence type="ECO:0000313" key="5">
    <source>
        <dbReference type="EMBL" id="JAP53748.1"/>
    </source>
</evidence>
<reference evidence="5" key="1">
    <citation type="submission" date="2016-01" db="EMBL/GenBank/DDBJ databases">
        <title>Reference transcriptome for the parasite Schistocephalus solidus: insights into the molecular evolution of parasitism.</title>
        <authorList>
            <person name="Hebert F.O."/>
            <person name="Grambauer S."/>
            <person name="Barber I."/>
            <person name="Landry C.R."/>
            <person name="Aubin-Horth N."/>
        </authorList>
    </citation>
    <scope>NUCLEOTIDE SEQUENCE</scope>
</reference>
<sequence>MESKQSVQRLTEENAKLKQYIEELNKECMELQASLFEEANKMTQAAFGAQHKAEKRAQEKIRENHVLRAELLALKGLLRNSQEKQANFAMRRSVSSNEALLPPVEFSQIRRAFRQHTDAQHTASLPQGFSRPRMSSASRPSLSTSIVSLTTQEPVTRKSLYEALTADGSCSLNTHSKYYKEFVDWVDGGCWLSLSGNASPTSSLLVYREISSRSRSQSGGSDVIDGDSDSLLVPLSSTTPSKTVLEHAFMLRLDVEDISPCLDFADKKICSALRSALPSLSLEMEPLEVKSPGVHQHCPLMSGQKCAFRLLVEVSKSDGSSESHSWQISSSARQRIAAVADLFQYLTLIRRGLTGTPSSLDSPQSSDRPTMTSAETQKTLRWHQFENVQRRRAAVALARLGYGLPLLE</sequence>
<evidence type="ECO:0000256" key="3">
    <source>
        <dbReference type="SAM" id="Coils"/>
    </source>
</evidence>
<dbReference type="Gene3D" id="1.20.5.4880">
    <property type="match status" value="1"/>
</dbReference>
<protein>
    <submittedName>
        <fullName evidence="5">Guanine nucleotide exchange factor for Rab-3A</fullName>
    </submittedName>
</protein>
<dbReference type="PANTHER" id="PTHR14430">
    <property type="entry name" value="RABIN3-RELATED"/>
    <property type="match status" value="1"/>
</dbReference>
<dbReference type="InterPro" id="IPR040351">
    <property type="entry name" value="RAB3IL/RAB3IP/Sec2"/>
</dbReference>
<evidence type="ECO:0000256" key="1">
    <source>
        <dbReference type="ARBA" id="ARBA00023054"/>
    </source>
</evidence>
<accession>A0A0X3PQA6</accession>
<feature type="region of interest" description="Disordered" evidence="4">
    <location>
        <begin position="120"/>
        <end position="143"/>
    </location>
</feature>
<name>A0A0X3PQA6_SCHSO</name>
<dbReference type="GO" id="GO:0006887">
    <property type="term" value="P:exocytosis"/>
    <property type="evidence" value="ECO:0007669"/>
    <property type="project" value="TreeGrafter"/>
</dbReference>
<dbReference type="GO" id="GO:0005085">
    <property type="term" value="F:guanyl-nucleotide exchange factor activity"/>
    <property type="evidence" value="ECO:0007669"/>
    <property type="project" value="InterPro"/>
</dbReference>
<evidence type="ECO:0000256" key="4">
    <source>
        <dbReference type="SAM" id="MobiDB-lite"/>
    </source>
</evidence>
<dbReference type="EMBL" id="GEEE01009477">
    <property type="protein sequence ID" value="JAP53748.1"/>
    <property type="molecule type" value="Transcribed_RNA"/>
</dbReference>
<dbReference type="Pfam" id="PF25555">
    <property type="entry name" value="RAB3A-like_C"/>
    <property type="match status" value="1"/>
</dbReference>
<feature type="region of interest" description="Disordered" evidence="4">
    <location>
        <begin position="356"/>
        <end position="377"/>
    </location>
</feature>
<gene>
    <name evidence="5" type="primary">R3GEF</name>
    <name evidence="5" type="ORF">TR141106</name>
</gene>
<dbReference type="SUPFAM" id="SSF144284">
    <property type="entry name" value="Sec2 N-terminal region"/>
    <property type="match status" value="1"/>
</dbReference>
<dbReference type="AlphaFoldDB" id="A0A0X3PQA6"/>
<dbReference type="GO" id="GO:0070319">
    <property type="term" value="C:Golgi to plasma membrane transport vesicle"/>
    <property type="evidence" value="ECO:0007669"/>
    <property type="project" value="TreeGrafter"/>
</dbReference>
<organism evidence="5">
    <name type="scientific">Schistocephalus solidus</name>
    <name type="common">Tapeworm</name>
    <dbReference type="NCBI Taxonomy" id="70667"/>
    <lineage>
        <taxon>Eukaryota</taxon>
        <taxon>Metazoa</taxon>
        <taxon>Spiralia</taxon>
        <taxon>Lophotrochozoa</taxon>
        <taxon>Platyhelminthes</taxon>
        <taxon>Cestoda</taxon>
        <taxon>Eucestoda</taxon>
        <taxon>Diphyllobothriidea</taxon>
        <taxon>Diphyllobothriidae</taxon>
        <taxon>Schistocephalus</taxon>
    </lineage>
</organism>